<protein>
    <recommendedName>
        <fullName evidence="5">Septation ring formation regulator EzrA</fullName>
    </recommendedName>
</protein>
<keyword evidence="2" id="KW-0472">Membrane</keyword>
<evidence type="ECO:0000256" key="2">
    <source>
        <dbReference type="SAM" id="Phobius"/>
    </source>
</evidence>
<sequence>MQSSTVLVLFIIFMVIAVFLILLLSIILIRNLYFKRSNQYADDLRIRLQREATSNKDAIQKCQILAKNDHKFVKICDDLKTTNALIVQQKDEIIDGIFKLKSIINEKKWKQTIQSRKGLRQQETKYNAQNQKFQDISKEFEISWKVIDDVFTNYLEIVDSFKDVLTKNKNITPNLNASLTNKVQLLAKKLNDLDNQKYRGQFSQADKKIEELRKRLNELYNLMIGANRIEYYLFDNLPKQIQASLKQEKDAKIKPLYQKLAEQTQKLIDNWESLDSATIELNIKKLYKDYFTIFNTLLLNEKLITFNKKVKSDLILIYKERTALYNKVSQQTSKLNKSYNTLQNKYNAMANSKLPDFIQNVKEFLSCAKEFDINYNNVKLALYQADNDKKQKEVDLLNSIEVYFSVIQNDMLPQDENITKVQQETTQQFETNIKKYKSWNKHALVWDSYIHNLAVLTKQVALNEKYREFYNAMCLEIASNEKFLLTNEKLNAYKELIDQIRIQIQQNNNYQQAYNSLKKFLIKEKYVQQNSN</sequence>
<keyword evidence="2" id="KW-0812">Transmembrane</keyword>
<gene>
    <name evidence="3" type="ORF">Q8852_00435</name>
</gene>
<organism evidence="3 4">
    <name type="scientific">Mycoplasma seminis</name>
    <dbReference type="NCBI Taxonomy" id="512749"/>
    <lineage>
        <taxon>Bacteria</taxon>
        <taxon>Bacillati</taxon>
        <taxon>Mycoplasmatota</taxon>
        <taxon>Mollicutes</taxon>
        <taxon>Mycoplasmataceae</taxon>
        <taxon>Mycoplasma</taxon>
    </lineage>
</organism>
<feature type="transmembrane region" description="Helical" evidence="2">
    <location>
        <begin position="6"/>
        <end position="29"/>
    </location>
</feature>
<keyword evidence="4" id="KW-1185">Reference proteome</keyword>
<keyword evidence="2" id="KW-1133">Transmembrane helix</keyword>
<dbReference type="Proteomes" id="UP001237011">
    <property type="component" value="Chromosome"/>
</dbReference>
<evidence type="ECO:0000313" key="4">
    <source>
        <dbReference type="Proteomes" id="UP001237011"/>
    </source>
</evidence>
<proteinExistence type="predicted"/>
<dbReference type="EMBL" id="CP132191">
    <property type="protein sequence ID" value="WLP85618.1"/>
    <property type="molecule type" value="Genomic_DNA"/>
</dbReference>
<evidence type="ECO:0000256" key="1">
    <source>
        <dbReference type="SAM" id="Coils"/>
    </source>
</evidence>
<accession>A0ABY9HB97</accession>
<name>A0ABY9HB97_9MOLU</name>
<feature type="coiled-coil region" evidence="1">
    <location>
        <begin position="176"/>
        <end position="229"/>
    </location>
</feature>
<evidence type="ECO:0008006" key="5">
    <source>
        <dbReference type="Google" id="ProtNLM"/>
    </source>
</evidence>
<keyword evidence="1" id="KW-0175">Coiled coil</keyword>
<reference evidence="3" key="1">
    <citation type="submission" date="2023-08" db="EMBL/GenBank/DDBJ databases">
        <title>Complete genome sequence of Mycoplasma seminis 2200.</title>
        <authorList>
            <person name="Spergser J."/>
        </authorList>
    </citation>
    <scope>NUCLEOTIDE SEQUENCE [LARGE SCALE GENOMIC DNA]</scope>
    <source>
        <strain evidence="3">2200</strain>
    </source>
</reference>
<dbReference type="RefSeq" id="WP_305938048.1">
    <property type="nucleotide sequence ID" value="NZ_CP132191.1"/>
</dbReference>
<evidence type="ECO:0000313" key="3">
    <source>
        <dbReference type="EMBL" id="WLP85618.1"/>
    </source>
</evidence>